<gene>
    <name evidence="4 6" type="primary">Garin2</name>
</gene>
<dbReference type="AlphaFoldDB" id="A0A8I6GHM2"/>
<dbReference type="GO" id="GO:0007341">
    <property type="term" value="P:penetration of zona pellucida"/>
    <property type="evidence" value="ECO:0000266"/>
    <property type="project" value="RGD"/>
</dbReference>
<dbReference type="GO" id="GO:0007286">
    <property type="term" value="P:spermatid development"/>
    <property type="evidence" value="ECO:0000266"/>
    <property type="project" value="RGD"/>
</dbReference>
<organism evidence="4 5">
    <name type="scientific">Rattus norvegicus</name>
    <name type="common">Rat</name>
    <dbReference type="NCBI Taxonomy" id="10116"/>
    <lineage>
        <taxon>Eukaryota</taxon>
        <taxon>Metazoa</taxon>
        <taxon>Chordata</taxon>
        <taxon>Craniata</taxon>
        <taxon>Vertebrata</taxon>
        <taxon>Euteleostomi</taxon>
        <taxon>Mammalia</taxon>
        <taxon>Eutheria</taxon>
        <taxon>Euarchontoglires</taxon>
        <taxon>Glires</taxon>
        <taxon>Rodentia</taxon>
        <taxon>Myomorpha</taxon>
        <taxon>Muroidea</taxon>
        <taxon>Muridae</taxon>
        <taxon>Murinae</taxon>
        <taxon>Rattus</taxon>
    </lineage>
</organism>
<reference evidence="4" key="1">
    <citation type="submission" date="2024-01" db="EMBL/GenBank/DDBJ databases">
        <title>GRCr8: a new rat reference genome assembly contstructed from accurate long reads and long range scaffolding.</title>
        <authorList>
            <person name="Doris P.A."/>
            <person name="Kalbfleisch T."/>
            <person name="Li K."/>
            <person name="Howe K."/>
            <person name="Wood J."/>
        </authorList>
    </citation>
    <scope>NUCLEOTIDE SEQUENCE [LARGE SCALE GENOMIC DNA]</scope>
    <source>
        <strain evidence="4">Brown Norway</strain>
    </source>
</reference>
<feature type="domain" description="Golgi associated RAB2 interactor protein-like Rab2B-binding" evidence="3">
    <location>
        <begin position="117"/>
        <end position="185"/>
    </location>
</feature>
<dbReference type="GO" id="GO:0030317">
    <property type="term" value="P:flagellated sperm motility"/>
    <property type="evidence" value="ECO:0000266"/>
    <property type="project" value="RGD"/>
</dbReference>
<name>A0A8I6GHM2_RAT</name>
<feature type="region of interest" description="Disordered" evidence="2">
    <location>
        <begin position="302"/>
        <end position="322"/>
    </location>
</feature>
<dbReference type="PANTHER" id="PTHR22574">
    <property type="match status" value="1"/>
</dbReference>
<dbReference type="OrthoDB" id="9445880at2759"/>
<reference evidence="4" key="3">
    <citation type="submission" date="2025-09" db="UniProtKB">
        <authorList>
            <consortium name="Ensembl"/>
        </authorList>
    </citation>
    <scope>IDENTIFICATION</scope>
    <source>
        <strain evidence="4">Brown Norway</strain>
    </source>
</reference>
<dbReference type="GO" id="GO:0097225">
    <property type="term" value="C:sperm midpiece"/>
    <property type="evidence" value="ECO:0000266"/>
    <property type="project" value="RGD"/>
</dbReference>
<evidence type="ECO:0000256" key="1">
    <source>
        <dbReference type="ARBA" id="ARBA00038379"/>
    </source>
</evidence>
<dbReference type="GO" id="GO:0000902">
    <property type="term" value="P:cell morphogenesis"/>
    <property type="evidence" value="ECO:0000266"/>
    <property type="project" value="RGD"/>
</dbReference>
<evidence type="ECO:0000313" key="4">
    <source>
        <dbReference type="Ensembl" id="ENSRNOP00000088945.2"/>
    </source>
</evidence>
<dbReference type="Ensembl" id="ENSRNOT00000098828.2">
    <property type="protein sequence ID" value="ENSRNOP00000088945.2"/>
    <property type="gene ID" value="ENSRNOG00000028351.4"/>
</dbReference>
<accession>A0A8I6GHM2</accession>
<dbReference type="Proteomes" id="UP000002494">
    <property type="component" value="Chromosome 6"/>
</dbReference>
<sequence length="455" mass="51731">MMKKNKSKSKKLVNKQDALCIPHYYRLGHLKNILDGGEYAPYVSPPILESNFIQVNRRGESIYLHNRANWVTVGICSSNHVFKTPNMMLLAHLTTEARKEQEPLFKTILKSSSPGNLVLTRFIPLQFVTISVHSAKNMRLKVKLINGRSYYLQLCAPMYKQDIIFSQWVDLIPLLNQEKAKTTQVSEISSLSEITNSTDITGSLDITDITALPELQTMCSKTQRCPCNIMESEDFSEYTDATDVTDVTDVLENEVTDVQDIKIVTEVTEVSEVQISTNVSGVKIVFENDDIIKNKQEEKDNNLKHRSLRDTKTKNDYRDSPKHVSISNRTLALEDEETFQTTLTPVKSKEDICKEIYDETSEEKMISLQNTHLKATESRSTRTDSDTSVYGWAVGLTLTVTDSKSWYSVLLLAHFWKASRKLEVVSWTSGTNHRYSKGVTDAHKELAEPQQDTGW</sequence>
<dbReference type="GO" id="GO:0061827">
    <property type="term" value="C:sperm head"/>
    <property type="evidence" value="ECO:0000266"/>
    <property type="project" value="RGD"/>
</dbReference>
<reference evidence="4" key="2">
    <citation type="submission" date="2025-08" db="UniProtKB">
        <authorList>
            <consortium name="Ensembl"/>
        </authorList>
    </citation>
    <scope>IDENTIFICATION</scope>
    <source>
        <strain evidence="4">Brown Norway</strain>
    </source>
</reference>
<dbReference type="PANTHER" id="PTHR22574:SF6">
    <property type="entry name" value="GOLGI-ASSOCIATED RAB2 INTERACTOR PROTEIN 2"/>
    <property type="match status" value="1"/>
</dbReference>
<evidence type="ECO:0000313" key="5">
    <source>
        <dbReference type="Proteomes" id="UP000002494"/>
    </source>
</evidence>
<evidence type="ECO:0000256" key="2">
    <source>
        <dbReference type="SAM" id="MobiDB-lite"/>
    </source>
</evidence>
<dbReference type="InterPro" id="IPR022168">
    <property type="entry name" value="GARIL-like_Rab2B-bd"/>
</dbReference>
<dbReference type="GeneTree" id="ENSGT00940000161537"/>
<proteinExistence type="inferred from homology"/>
<protein>
    <submittedName>
        <fullName evidence="4">Golgi associated RAB2 interactor family member 2</fullName>
    </submittedName>
</protein>
<dbReference type="RGD" id="1564393">
    <property type="gene designation" value="Garin2"/>
</dbReference>
<dbReference type="Pfam" id="PF12480">
    <property type="entry name" value="GARIL_Rab2_bd"/>
    <property type="match status" value="1"/>
</dbReference>
<dbReference type="AGR" id="RGD:1564393"/>
<evidence type="ECO:0000313" key="6">
    <source>
        <dbReference type="RGD" id="1564393"/>
    </source>
</evidence>
<comment type="similarity">
    <text evidence="1">Belongs to the GARIN family.</text>
</comment>
<dbReference type="CTD" id="161142"/>
<evidence type="ECO:0000259" key="3">
    <source>
        <dbReference type="Pfam" id="PF12480"/>
    </source>
</evidence>
<keyword evidence="5" id="KW-1185">Reference proteome</keyword>